<protein>
    <submittedName>
        <fullName evidence="1">Uncharacterized protein</fullName>
    </submittedName>
</protein>
<gene>
    <name evidence="1" type="ORF">S01H1_68679</name>
</gene>
<name>X0XF41_9ZZZZ</name>
<dbReference type="AlphaFoldDB" id="X0XF41"/>
<feature type="non-terminal residue" evidence="1">
    <location>
        <position position="1"/>
    </location>
</feature>
<reference evidence="1" key="1">
    <citation type="journal article" date="2014" name="Front. Microbiol.">
        <title>High frequency of phylogenetically diverse reductive dehalogenase-homologous genes in deep subseafloor sedimentary metagenomes.</title>
        <authorList>
            <person name="Kawai M."/>
            <person name="Futagami T."/>
            <person name="Toyoda A."/>
            <person name="Takaki Y."/>
            <person name="Nishi S."/>
            <person name="Hori S."/>
            <person name="Arai W."/>
            <person name="Tsubouchi T."/>
            <person name="Morono Y."/>
            <person name="Uchiyama I."/>
            <person name="Ito T."/>
            <person name="Fujiyama A."/>
            <person name="Inagaki F."/>
            <person name="Takami H."/>
        </authorList>
    </citation>
    <scope>NUCLEOTIDE SEQUENCE</scope>
    <source>
        <strain evidence="1">Expedition CK06-06</strain>
    </source>
</reference>
<dbReference type="EMBL" id="BARS01045549">
    <property type="protein sequence ID" value="GAG33992.1"/>
    <property type="molecule type" value="Genomic_DNA"/>
</dbReference>
<evidence type="ECO:0000313" key="1">
    <source>
        <dbReference type="EMBL" id="GAG33992.1"/>
    </source>
</evidence>
<organism evidence="1">
    <name type="scientific">marine sediment metagenome</name>
    <dbReference type="NCBI Taxonomy" id="412755"/>
    <lineage>
        <taxon>unclassified sequences</taxon>
        <taxon>metagenomes</taxon>
        <taxon>ecological metagenomes</taxon>
    </lineage>
</organism>
<accession>X0XF41</accession>
<comment type="caution">
    <text evidence="1">The sequence shown here is derived from an EMBL/GenBank/DDBJ whole genome shotgun (WGS) entry which is preliminary data.</text>
</comment>
<proteinExistence type="predicted"/>
<sequence length="69" mass="7856">QQIYAKVRVAVSVLGLEQSTLEVGNKNARAQAAYKKLDFTPMTLTQTAIYQRERDDKDLGGRCVLWERL</sequence>